<gene>
    <name evidence="2" type="ORF">J1N35_010026</name>
</gene>
<dbReference type="AlphaFoldDB" id="A0A9D4ABX3"/>
<proteinExistence type="predicted"/>
<evidence type="ECO:0000256" key="1">
    <source>
        <dbReference type="SAM" id="MobiDB-lite"/>
    </source>
</evidence>
<feature type="region of interest" description="Disordered" evidence="1">
    <location>
        <begin position="36"/>
        <end position="72"/>
    </location>
</feature>
<keyword evidence="3" id="KW-1185">Reference proteome</keyword>
<dbReference type="OrthoDB" id="10378210at2759"/>
<name>A0A9D4ABX3_9ROSI</name>
<protein>
    <submittedName>
        <fullName evidence="2">Uncharacterized protein</fullName>
    </submittedName>
</protein>
<accession>A0A9D4ABX3</accession>
<organism evidence="2 3">
    <name type="scientific">Gossypium stocksii</name>
    <dbReference type="NCBI Taxonomy" id="47602"/>
    <lineage>
        <taxon>Eukaryota</taxon>
        <taxon>Viridiplantae</taxon>
        <taxon>Streptophyta</taxon>
        <taxon>Embryophyta</taxon>
        <taxon>Tracheophyta</taxon>
        <taxon>Spermatophyta</taxon>
        <taxon>Magnoliopsida</taxon>
        <taxon>eudicotyledons</taxon>
        <taxon>Gunneridae</taxon>
        <taxon>Pentapetalae</taxon>
        <taxon>rosids</taxon>
        <taxon>malvids</taxon>
        <taxon>Malvales</taxon>
        <taxon>Malvaceae</taxon>
        <taxon>Malvoideae</taxon>
        <taxon>Gossypium</taxon>
    </lineage>
</organism>
<feature type="compositionally biased region" description="Basic and acidic residues" evidence="1">
    <location>
        <begin position="40"/>
        <end position="49"/>
    </location>
</feature>
<reference evidence="2 3" key="1">
    <citation type="journal article" date="2021" name="Plant Biotechnol. J.">
        <title>Multi-omics assisted identification of the key and species-specific regulatory components of drought-tolerant mechanisms in Gossypium stocksii.</title>
        <authorList>
            <person name="Yu D."/>
            <person name="Ke L."/>
            <person name="Zhang D."/>
            <person name="Wu Y."/>
            <person name="Sun Y."/>
            <person name="Mei J."/>
            <person name="Sun J."/>
            <person name="Sun Y."/>
        </authorList>
    </citation>
    <scope>NUCLEOTIDE SEQUENCE [LARGE SCALE GENOMIC DNA]</scope>
    <source>
        <strain evidence="3">cv. E1</strain>
        <tissue evidence="2">Leaf</tissue>
    </source>
</reference>
<dbReference type="EMBL" id="JAIQCV010000004">
    <property type="protein sequence ID" value="KAH1106258.1"/>
    <property type="molecule type" value="Genomic_DNA"/>
</dbReference>
<dbReference type="Proteomes" id="UP000828251">
    <property type="component" value="Unassembled WGS sequence"/>
</dbReference>
<evidence type="ECO:0000313" key="2">
    <source>
        <dbReference type="EMBL" id="KAH1106258.1"/>
    </source>
</evidence>
<comment type="caution">
    <text evidence="2">The sequence shown here is derived from an EMBL/GenBank/DDBJ whole genome shotgun (WGS) entry which is preliminary data.</text>
</comment>
<evidence type="ECO:0000313" key="3">
    <source>
        <dbReference type="Proteomes" id="UP000828251"/>
    </source>
</evidence>
<sequence length="72" mass="8143">MSDEKTLTAKLEAFMEQMAIRQQALEEQMAMLSLSVQKITKGDSGKNNEEQDNSGGKKRNSDSQHVYKRLPI</sequence>